<feature type="domain" description="YokE-like PH" evidence="2">
    <location>
        <begin position="36"/>
        <end position="128"/>
    </location>
</feature>
<evidence type="ECO:0000313" key="4">
    <source>
        <dbReference type="Proteomes" id="UP000092651"/>
    </source>
</evidence>
<dbReference type="Pfam" id="PF09851">
    <property type="entry name" value="SHOCT"/>
    <property type="match status" value="1"/>
</dbReference>
<evidence type="ECO:0000313" key="3">
    <source>
        <dbReference type="EMBL" id="OCA71954.1"/>
    </source>
</evidence>
<dbReference type="OrthoDB" id="1251587at2"/>
<accession>A0A1B8ZK58</accession>
<evidence type="ECO:0000259" key="2">
    <source>
        <dbReference type="Pfam" id="PF14470"/>
    </source>
</evidence>
<dbReference type="InterPro" id="IPR039519">
    <property type="entry name" value="YokE-like_PH"/>
</dbReference>
<dbReference type="AlphaFoldDB" id="A0A1B8ZK58"/>
<name>A0A1B8ZK58_9FLAO</name>
<evidence type="ECO:0000259" key="1">
    <source>
        <dbReference type="Pfam" id="PF09851"/>
    </source>
</evidence>
<dbReference type="InterPro" id="IPR018649">
    <property type="entry name" value="SHOCT"/>
</dbReference>
<gene>
    <name evidence="3" type="ORF">BBI01_07300</name>
</gene>
<evidence type="ECO:0008006" key="5">
    <source>
        <dbReference type="Google" id="ProtNLM"/>
    </source>
</evidence>
<dbReference type="Gene3D" id="2.30.29.50">
    <property type="entry name" value="Bacterial Pleckstrin homology domain"/>
    <property type="match status" value="1"/>
</dbReference>
<proteinExistence type="predicted"/>
<feature type="domain" description="SHOCT" evidence="1">
    <location>
        <begin position="148"/>
        <end position="175"/>
    </location>
</feature>
<comment type="caution">
    <text evidence="3">The sequence shown here is derived from an EMBL/GenBank/DDBJ whole genome shotgun (WGS) entry which is preliminary data.</text>
</comment>
<dbReference type="EMBL" id="MAYH01000023">
    <property type="protein sequence ID" value="OCA71954.1"/>
    <property type="molecule type" value="Genomic_DNA"/>
</dbReference>
<reference evidence="3 4" key="1">
    <citation type="submission" date="2016-07" db="EMBL/GenBank/DDBJ databases">
        <authorList>
            <person name="Jeong J.-J."/>
            <person name="Kim D.W."/>
            <person name="Sang M.K."/>
            <person name="Choi I.-G."/>
            <person name="Kim K.D."/>
        </authorList>
    </citation>
    <scope>NUCLEOTIDE SEQUENCE [LARGE SCALE GENOMIC DNA]</scope>
    <source>
        <strain evidence="3 4">UTM-3</strain>
    </source>
</reference>
<keyword evidence="4" id="KW-1185">Reference proteome</keyword>
<dbReference type="RefSeq" id="WP_065394188.1">
    <property type="nucleotide sequence ID" value="NZ_MAYH01000023.1"/>
</dbReference>
<organism evidence="3 4">
    <name type="scientific">Chryseobacterium artocarpi</name>
    <dbReference type="NCBI Taxonomy" id="1414727"/>
    <lineage>
        <taxon>Bacteria</taxon>
        <taxon>Pseudomonadati</taxon>
        <taxon>Bacteroidota</taxon>
        <taxon>Flavobacteriia</taxon>
        <taxon>Flavobacteriales</taxon>
        <taxon>Weeksellaceae</taxon>
        <taxon>Chryseobacterium group</taxon>
        <taxon>Chryseobacterium</taxon>
    </lineage>
</organism>
<sequence>MSERSRLDEIKDQLEKLDINPTFFARKEIRELPEILSAEEKIVYLVEGRNKITTHHIILVATDRRLIFVDKEFMYGLKVEDFSYSKISSIQYETGIMLASIDIQVSDNLVEIDGVGKYEAELFCEKVRDFMSRPEEYFPEISEPTVLDQLEQLGRLKENGVLSEQEFSEQKKVLLEKLNKDKI</sequence>
<dbReference type="InterPro" id="IPR037063">
    <property type="entry name" value="PHb_sf"/>
</dbReference>
<dbReference type="Proteomes" id="UP000092651">
    <property type="component" value="Unassembled WGS sequence"/>
</dbReference>
<protein>
    <recommendedName>
        <fullName evidence="5">YokE-like PH domain-containing protein</fullName>
    </recommendedName>
</protein>
<dbReference type="Pfam" id="PF14470">
    <property type="entry name" value="bPH_3"/>
    <property type="match status" value="1"/>
</dbReference>